<accession>A0A2V2WSK1</accession>
<dbReference type="VEuPathDB" id="TriTrypDB:TcBrA4_0043930"/>
<feature type="region of interest" description="Disordered" evidence="1">
    <location>
        <begin position="1"/>
        <end position="72"/>
    </location>
</feature>
<feature type="compositionally biased region" description="Polar residues" evidence="1">
    <location>
        <begin position="374"/>
        <end position="384"/>
    </location>
</feature>
<protein>
    <submittedName>
        <fullName evidence="2">Uncharacterized protein</fullName>
    </submittedName>
</protein>
<comment type="caution">
    <text evidence="2">The sequence shown here is derived from an EMBL/GenBank/DDBJ whole genome shotgun (WGS) entry which is preliminary data.</text>
</comment>
<feature type="region of interest" description="Disordered" evidence="1">
    <location>
        <begin position="866"/>
        <end position="888"/>
    </location>
</feature>
<reference evidence="2 3" key="1">
    <citation type="journal article" date="2018" name="Microb. Genom.">
        <title>Expanding an expanded genome: long-read sequencing of Trypanosoma cruzi.</title>
        <authorList>
            <person name="Berna L."/>
            <person name="Rodriguez M."/>
            <person name="Chiribao M.L."/>
            <person name="Parodi-Talice A."/>
            <person name="Pita S."/>
            <person name="Rijo G."/>
            <person name="Alvarez-Valin F."/>
            <person name="Robello C."/>
        </authorList>
    </citation>
    <scope>NUCLEOTIDE SEQUENCE [LARGE SCALE GENOMIC DNA]</scope>
    <source>
        <strain evidence="2 3">TCC</strain>
    </source>
</reference>
<dbReference type="EMBL" id="PRFC01000065">
    <property type="protein sequence ID" value="PWV10813.1"/>
    <property type="molecule type" value="Genomic_DNA"/>
</dbReference>
<feature type="compositionally biased region" description="Polar residues" evidence="1">
    <location>
        <begin position="195"/>
        <end position="211"/>
    </location>
</feature>
<feature type="compositionally biased region" description="Basic and acidic residues" evidence="1">
    <location>
        <begin position="940"/>
        <end position="949"/>
    </location>
</feature>
<feature type="compositionally biased region" description="Low complexity" evidence="1">
    <location>
        <begin position="632"/>
        <end position="642"/>
    </location>
</feature>
<feature type="region of interest" description="Disordered" evidence="1">
    <location>
        <begin position="803"/>
        <end position="849"/>
    </location>
</feature>
<evidence type="ECO:0000313" key="3">
    <source>
        <dbReference type="Proteomes" id="UP000246078"/>
    </source>
</evidence>
<dbReference type="VEuPathDB" id="TriTrypDB:C3747_65g44"/>
<dbReference type="VEuPathDB" id="TriTrypDB:TcCLB.506791.20"/>
<dbReference type="VEuPathDB" id="TriTrypDB:Tc_MARK_748"/>
<feature type="compositionally biased region" description="Basic and acidic residues" evidence="1">
    <location>
        <begin position="692"/>
        <end position="705"/>
    </location>
</feature>
<sequence>MQQQQQPPTGGAPTLHAAQVKMSTLPPPSWAVQQSRGDSSGHLQGGSRSGSHISLMTAHPSGEGAISGSAMDSIHPQGKLVMVPPHLVGKMTPMPYPAGPLGGTTKQTSATPSIPYPQQLLTNQAMAKMPMGPPPTSQQGAARSSQSHSPSFSASVAPHAPLVQQAKKQVVLLANTPPNASGQPQRARGLLGVTRSSSSIGTLDSNVQQPMGNVWRARPSPAPAQPQQSIAGLATNAQPPPSGGKEKKRSSISGIWGTMKNALFKGGGEDAGRPKLASAPQAVRDAKGGVRPIEQRPGAGTAAVGASMNAATGAFQSLEQNTNGGTVSQTSSGTMPLQQQQQQQRRQQLPSKNLGGDGHVITSTGDKIDPVSPSLATVETTTRIATPKATMPPPTPADDKASPLVTSPTVQLRDEAGEAGIAPSSAANVANEAEEGHRQSKQKQRVLRFPSITIVDSDEDSSGSSRSSEPAKELGSTTQTAVFGSEKEGSQAGRSVHVSPSSLATLSMPSQLLTQQKKGGNTGVQASDTRLFAVSDHTPVSSDTLSVTTKTSSPDTLKRDGSLTPVRQLELQEENTTVGSAPVNISSAEERHDTNPQKETLRLSAKLAHLPSLTAENAIVDVRETPLGAVESSRLSPSSSTPPSLPPPPIGLQSRAIQEAHEVNKSTKRQRQQPQLRRDSSESCIRPLSFSSDHHAKATEREILKETTSLHATRKSSRNDKDDGDHDDVDDRKERETPHRGRIVKRGSEKDYGRERRRLISPSPHLSHSPIFHIRDVYQLYQELKREQEELQRDRFLRWRRHDSVSPGDYSGTHSRRGGTSTTHAKSPRQPWRSSSFHPDPLPLPSSMRRPLGYIEFRDGYNRAVASDESDSEAGFTGPYASGGRYRPYRSLQMLRPSSSQRTGRASTQRRRCYQQEELCDYSLNHPYEVTSFIPSRRHDDLQKFEGPPHKTPCGSGSNNNNNHNGCNNENHNSGRRVSCGENSSGERAQSALRGHKVNPVNPSHRPHADRSKPMTHIFEYGNDGMITQGPSQQQNGKENAWRHDSVPPSPSSLPVSARRRRENPSARTPVDMATPHPRRSQPRSVMGTPTARNLRRCCSEGDIAGNHLRAPGGSPVTRDVVGRIPIPVVDLRKDFKPCLDSPLKKEDVFGASKHRVRCGVNYSLSSNNSSAHKKRNGATGRGAVSPSCHSHTRSTPLKRTPEGTAGNSGSSPKRCIVDVPPFPPLKFYSSFVIKEPDRPSAWAMGPERQNFLLQSPTARRRIIKRAQREDRHEAAAGDGGRPTAEGDGTGGTNYDSVVLVEEVRLDEYGRPYVLIREVPFGTAAVEAQKSSAQRLSRPRPVYVRPDDREC</sequence>
<feature type="compositionally biased region" description="Basic and acidic residues" evidence="1">
    <location>
        <begin position="717"/>
        <end position="739"/>
    </location>
</feature>
<dbReference type="Proteomes" id="UP000246078">
    <property type="component" value="Unassembled WGS sequence"/>
</dbReference>
<feature type="region of interest" description="Disordered" evidence="1">
    <location>
        <begin position="1165"/>
        <end position="1216"/>
    </location>
</feature>
<feature type="compositionally biased region" description="Low complexity" evidence="1">
    <location>
        <begin position="338"/>
        <end position="348"/>
    </location>
</feature>
<evidence type="ECO:0000313" key="2">
    <source>
        <dbReference type="EMBL" id="PWV10813.1"/>
    </source>
</evidence>
<feature type="compositionally biased region" description="Polar residues" evidence="1">
    <location>
        <begin position="538"/>
        <end position="555"/>
    </location>
</feature>
<feature type="region of interest" description="Disordered" evidence="1">
    <location>
        <begin position="630"/>
        <end position="768"/>
    </location>
</feature>
<feature type="region of interest" description="Disordered" evidence="1">
    <location>
        <begin position="195"/>
        <end position="503"/>
    </location>
</feature>
<feature type="region of interest" description="Disordered" evidence="1">
    <location>
        <begin position="536"/>
        <end position="598"/>
    </location>
</feature>
<dbReference type="VEuPathDB" id="TriTrypDB:ECC02_006133"/>
<dbReference type="VEuPathDB" id="TriTrypDB:TCDM_07063"/>
<dbReference type="VEuPathDB" id="TriTrypDB:C4B63_56g68"/>
<evidence type="ECO:0000256" key="1">
    <source>
        <dbReference type="SAM" id="MobiDB-lite"/>
    </source>
</evidence>
<feature type="compositionally biased region" description="Low complexity" evidence="1">
    <location>
        <begin position="954"/>
        <end position="972"/>
    </location>
</feature>
<dbReference type="VEuPathDB" id="TriTrypDB:TcG_06758"/>
<feature type="compositionally biased region" description="Polar residues" evidence="1">
    <location>
        <begin position="31"/>
        <end position="42"/>
    </location>
</feature>
<organism evidence="2 3">
    <name type="scientific">Trypanosoma cruzi</name>
    <dbReference type="NCBI Taxonomy" id="5693"/>
    <lineage>
        <taxon>Eukaryota</taxon>
        <taxon>Discoba</taxon>
        <taxon>Euglenozoa</taxon>
        <taxon>Kinetoplastea</taxon>
        <taxon>Metakinetoplastina</taxon>
        <taxon>Trypanosomatida</taxon>
        <taxon>Trypanosomatidae</taxon>
        <taxon>Trypanosoma</taxon>
        <taxon>Schizotrypanum</taxon>
    </lineage>
</organism>
<feature type="region of interest" description="Disordered" evidence="1">
    <location>
        <begin position="127"/>
        <end position="156"/>
    </location>
</feature>
<dbReference type="VEuPathDB" id="TriTrypDB:TcCLB.508385.20"/>
<dbReference type="VEuPathDB" id="TriTrypDB:TCSYLVIO_001963"/>
<feature type="compositionally biased region" description="Polar residues" evidence="1">
    <location>
        <begin position="1188"/>
        <end position="1198"/>
    </location>
</feature>
<feature type="region of interest" description="Disordered" evidence="1">
    <location>
        <begin position="1266"/>
        <end position="1294"/>
    </location>
</feature>
<feature type="compositionally biased region" description="Basic and acidic residues" evidence="1">
    <location>
        <begin position="1267"/>
        <end position="1276"/>
    </location>
</feature>
<feature type="compositionally biased region" description="Basic and acidic residues" evidence="1">
    <location>
        <begin position="588"/>
        <end position="598"/>
    </location>
</feature>
<feature type="compositionally biased region" description="Polar residues" evidence="1">
    <location>
        <begin position="574"/>
        <end position="587"/>
    </location>
</feature>
<dbReference type="VEuPathDB" id="TriTrypDB:BCY84_17212"/>
<proteinExistence type="predicted"/>
<feature type="region of interest" description="Disordered" evidence="1">
    <location>
        <begin position="940"/>
        <end position="1091"/>
    </location>
</feature>
<dbReference type="OrthoDB" id="249905at2759"/>
<feature type="compositionally biased region" description="Polar residues" evidence="1">
    <location>
        <begin position="314"/>
        <end position="337"/>
    </location>
</feature>
<dbReference type="VEuPathDB" id="TriTrypDB:TcCL_NonESM02025"/>
<feature type="compositionally biased region" description="Polar residues" evidence="1">
    <location>
        <begin position="1029"/>
        <end position="1038"/>
    </location>
</feature>
<feature type="compositionally biased region" description="Low complexity" evidence="1">
    <location>
        <begin position="141"/>
        <end position="156"/>
    </location>
</feature>
<feature type="region of interest" description="Disordered" evidence="1">
    <location>
        <begin position="1328"/>
        <end position="1351"/>
    </location>
</feature>
<gene>
    <name evidence="2" type="ORF">C3747_65g44</name>
</gene>
<name>A0A2V2WSK1_TRYCR</name>
<feature type="compositionally biased region" description="Low complexity" evidence="1">
    <location>
        <begin position="422"/>
        <end position="431"/>
    </location>
</feature>
<dbReference type="OMA" id="AEGKWQC"/>